<dbReference type="AlphaFoldDB" id="A0A3M0LBQ7"/>
<evidence type="ECO:0000313" key="1">
    <source>
        <dbReference type="EMBL" id="RMC22496.1"/>
    </source>
</evidence>
<dbReference type="EMBL" id="QRBI01000089">
    <property type="protein sequence ID" value="RMC22496.1"/>
    <property type="molecule type" value="Genomic_DNA"/>
</dbReference>
<accession>A0A3M0LBQ7</accession>
<comment type="caution">
    <text evidence="1">The sequence shown here is derived from an EMBL/GenBank/DDBJ whole genome shotgun (WGS) entry which is preliminary data.</text>
</comment>
<dbReference type="STRING" id="333673.A0A3M0LBQ7"/>
<dbReference type="Proteomes" id="UP000269221">
    <property type="component" value="Unassembled WGS sequence"/>
</dbReference>
<organism evidence="1 2">
    <name type="scientific">Hirundo rustica rustica</name>
    <dbReference type="NCBI Taxonomy" id="333673"/>
    <lineage>
        <taxon>Eukaryota</taxon>
        <taxon>Metazoa</taxon>
        <taxon>Chordata</taxon>
        <taxon>Craniata</taxon>
        <taxon>Vertebrata</taxon>
        <taxon>Euteleostomi</taxon>
        <taxon>Archelosauria</taxon>
        <taxon>Archosauria</taxon>
        <taxon>Dinosauria</taxon>
        <taxon>Saurischia</taxon>
        <taxon>Theropoda</taxon>
        <taxon>Coelurosauria</taxon>
        <taxon>Aves</taxon>
        <taxon>Neognathae</taxon>
        <taxon>Neoaves</taxon>
        <taxon>Telluraves</taxon>
        <taxon>Australaves</taxon>
        <taxon>Passeriformes</taxon>
        <taxon>Sylvioidea</taxon>
        <taxon>Hirundinidae</taxon>
        <taxon>Hirundo</taxon>
    </lineage>
</organism>
<reference evidence="1 2" key="1">
    <citation type="submission" date="2018-07" db="EMBL/GenBank/DDBJ databases">
        <title>A high quality draft genome assembly of the barn swallow (H. rustica rustica).</title>
        <authorList>
            <person name="Formenti G."/>
            <person name="Chiara M."/>
            <person name="Poveda L."/>
            <person name="Francoijs K.-J."/>
            <person name="Bonisoli-Alquati A."/>
            <person name="Canova L."/>
            <person name="Gianfranceschi L."/>
            <person name="Horner D.S."/>
            <person name="Saino N."/>
        </authorList>
    </citation>
    <scope>NUCLEOTIDE SEQUENCE [LARGE SCALE GENOMIC DNA]</scope>
    <source>
        <strain evidence="1">Chelidonia</strain>
        <tissue evidence="1">Blood</tissue>
    </source>
</reference>
<sequence>MEFRLGGDARPCSERKVGLENFGREFQEFPDRLRHSQCCRWAFPAGMAPLELGMRELGLRRSGNEVWRWHLDVGDPGDYPEIFMESPNPNRAVVDPGAYPKIFMGSPNPNRAVVDPGAYPKIFMESPNLKWAVADPGAYPEIFMESPIPN</sequence>
<protein>
    <submittedName>
        <fullName evidence="1">Uncharacterized protein</fullName>
    </submittedName>
</protein>
<gene>
    <name evidence="1" type="ORF">DUI87_00496</name>
</gene>
<keyword evidence="2" id="KW-1185">Reference proteome</keyword>
<evidence type="ECO:0000313" key="2">
    <source>
        <dbReference type="Proteomes" id="UP000269221"/>
    </source>
</evidence>
<proteinExistence type="predicted"/>
<name>A0A3M0LBQ7_HIRRU</name>